<dbReference type="OrthoDB" id="7491416at2759"/>
<feature type="region of interest" description="Disordered" evidence="1">
    <location>
        <begin position="84"/>
        <end position="119"/>
    </location>
</feature>
<dbReference type="InterPro" id="IPR031959">
    <property type="entry name" value="DUF4779"/>
</dbReference>
<evidence type="ECO:0000313" key="4">
    <source>
        <dbReference type="Proteomes" id="UP000005204"/>
    </source>
</evidence>
<organism evidence="3 4">
    <name type="scientific">Bombyx mori</name>
    <name type="common">Silk moth</name>
    <dbReference type="NCBI Taxonomy" id="7091"/>
    <lineage>
        <taxon>Eukaryota</taxon>
        <taxon>Metazoa</taxon>
        <taxon>Ecdysozoa</taxon>
        <taxon>Arthropoda</taxon>
        <taxon>Hexapoda</taxon>
        <taxon>Insecta</taxon>
        <taxon>Pterygota</taxon>
        <taxon>Neoptera</taxon>
        <taxon>Endopterygota</taxon>
        <taxon>Lepidoptera</taxon>
        <taxon>Glossata</taxon>
        <taxon>Ditrysia</taxon>
        <taxon>Bombycoidea</taxon>
        <taxon>Bombycidae</taxon>
        <taxon>Bombycinae</taxon>
        <taxon>Bombyx</taxon>
    </lineage>
</organism>
<feature type="compositionally biased region" description="Basic and acidic residues" evidence="1">
    <location>
        <begin position="591"/>
        <end position="607"/>
    </location>
</feature>
<feature type="compositionally biased region" description="Basic and acidic residues" evidence="1">
    <location>
        <begin position="617"/>
        <end position="639"/>
    </location>
</feature>
<feature type="compositionally biased region" description="Basic and acidic residues" evidence="1">
    <location>
        <begin position="99"/>
        <end position="110"/>
    </location>
</feature>
<feature type="compositionally biased region" description="Low complexity" evidence="1">
    <location>
        <begin position="449"/>
        <end position="483"/>
    </location>
</feature>
<dbReference type="EnsemblMetazoa" id="XM_012691347.3">
    <property type="protein sequence ID" value="XP_012546801.1"/>
    <property type="gene ID" value="LOC105841810"/>
</dbReference>
<dbReference type="Pfam" id="PF16009">
    <property type="entry name" value="DUF4779"/>
    <property type="match status" value="1"/>
</dbReference>
<feature type="region of interest" description="Disordered" evidence="1">
    <location>
        <begin position="448"/>
        <end position="695"/>
    </location>
</feature>
<reference evidence="3" key="2">
    <citation type="submission" date="2022-06" db="UniProtKB">
        <authorList>
            <consortium name="EnsemblMetazoa"/>
        </authorList>
    </citation>
    <scope>IDENTIFICATION</scope>
    <source>
        <strain evidence="3">p50T (Dazao)</strain>
    </source>
</reference>
<accession>A0A8R2C6K5</accession>
<dbReference type="RefSeq" id="XP_012546801.1">
    <property type="nucleotide sequence ID" value="XM_012691347.4"/>
</dbReference>
<dbReference type="KEGG" id="bmor:105841810"/>
<proteinExistence type="predicted"/>
<evidence type="ECO:0000256" key="1">
    <source>
        <dbReference type="SAM" id="MobiDB-lite"/>
    </source>
</evidence>
<feature type="compositionally biased region" description="Acidic residues" evidence="1">
    <location>
        <begin position="199"/>
        <end position="209"/>
    </location>
</feature>
<dbReference type="Proteomes" id="UP000005204">
    <property type="component" value="Unassembled WGS sequence"/>
</dbReference>
<feature type="compositionally biased region" description="Basic residues" evidence="1">
    <location>
        <begin position="411"/>
        <end position="422"/>
    </location>
</feature>
<evidence type="ECO:0000256" key="2">
    <source>
        <dbReference type="SAM" id="SignalP"/>
    </source>
</evidence>
<feature type="compositionally biased region" description="Basic and acidic residues" evidence="1">
    <location>
        <begin position="671"/>
        <end position="693"/>
    </location>
</feature>
<evidence type="ECO:0000313" key="3">
    <source>
        <dbReference type="EnsemblMetazoa" id="XP_012546801.1"/>
    </source>
</evidence>
<feature type="compositionally biased region" description="Basic and acidic residues" evidence="1">
    <location>
        <begin position="484"/>
        <end position="582"/>
    </location>
</feature>
<sequence length="726" mass="81198">MLSLYVTTCFLILTTQGLSIGTVSVNVTEPQQRASELFPDWVPFKNKHGEELGEFVQVVKPKPKKRLALPVNFILKAVAEPEGDDYYDKGQGEGDGDDAYDKKEWSDENRPAPSASANKQIVGINHTDLSGIAGLVNIITQKPAIAIAEAIRNSKIFDTTPASVLKASTEKVEQSTEEVHESNPSSSEDTSREKQKPEETEEENDDEESSTEKQKPEVTDEERTEQERKKAKILSSVDELKERHAQEQRVISEKVKEEELIKEERERDSGQSLSESDENDKYSVQKNFRNLEPDYEEYDNSESVGDKYKINSPKRTTKTPKSNNNRVKGMKNVEVGKLSVFKSPQLFAVYDDDSDESVTSARPPATRTRGGKYSSKYKANSTSAPDSDESVRISLIPEENNSKGEPTLFFPKKRKNRRRRIKTTTPATDSFVAETVADNTAKHLSTIPDAATADTLTTAGDMVSSPDTVSTTADAASDAVPAPSDHKKEEKKNEDFENEKGGDREYHSEHEEEHEEHGRKAYEGVHKDTRVAKGHIDKENHLGKYNDQGGVDKHHHDETGHYGAHHHEEHGKKQAKYEESGKHSKGHSTKGSHDIHKKEEYEKKVEFFEEEGDSDEEEKHGGYHNEREHKGGGHFKKGDAAAGHQHHSMGKGGHFGKGGHEHAHKGHKSAAGHDHHGKHGNDHFQKGGKEGSKKWVYHHGHPAKTANLVLVDKRADRYFHGPQYYG</sequence>
<evidence type="ECO:0008006" key="5">
    <source>
        <dbReference type="Google" id="ProtNLM"/>
    </source>
</evidence>
<feature type="compositionally biased region" description="Basic and acidic residues" evidence="1">
    <location>
        <begin position="238"/>
        <end position="269"/>
    </location>
</feature>
<keyword evidence="4" id="KW-1185">Reference proteome</keyword>
<feature type="region of interest" description="Disordered" evidence="1">
    <location>
        <begin position="167"/>
        <end position="331"/>
    </location>
</feature>
<feature type="region of interest" description="Disordered" evidence="1">
    <location>
        <begin position="352"/>
        <end position="426"/>
    </location>
</feature>
<dbReference type="GeneID" id="105841810"/>
<feature type="compositionally biased region" description="Basic and acidic residues" evidence="1">
    <location>
        <begin position="168"/>
        <end position="181"/>
    </location>
</feature>
<protein>
    <recommendedName>
        <fullName evidence="5">Cuticle protein</fullName>
    </recommendedName>
</protein>
<dbReference type="AlphaFoldDB" id="A0A8R2C6K5"/>
<feature type="chain" id="PRO_5035717870" description="Cuticle protein" evidence="2">
    <location>
        <begin position="18"/>
        <end position="726"/>
    </location>
</feature>
<reference evidence="4" key="1">
    <citation type="journal article" date="2008" name="Insect Biochem. Mol. Biol.">
        <title>The genome of a lepidopteran model insect, the silkworm Bombyx mori.</title>
        <authorList>
            <consortium name="International Silkworm Genome Consortium"/>
        </authorList>
    </citation>
    <scope>NUCLEOTIDE SEQUENCE [LARGE SCALE GENOMIC DNA]</scope>
    <source>
        <strain evidence="4">p50T</strain>
    </source>
</reference>
<feature type="signal peptide" evidence="2">
    <location>
        <begin position="1"/>
        <end position="17"/>
    </location>
</feature>
<name>A0A8R2C6K5_BOMMO</name>
<keyword evidence="2" id="KW-0732">Signal</keyword>
<feature type="compositionally biased region" description="Basic and acidic residues" evidence="1">
    <location>
        <begin position="189"/>
        <end position="198"/>
    </location>
</feature>